<evidence type="ECO:0000313" key="2">
    <source>
        <dbReference type="Proteomes" id="UP000288805"/>
    </source>
</evidence>
<dbReference type="GO" id="GO:0005657">
    <property type="term" value="C:replication fork"/>
    <property type="evidence" value="ECO:0007669"/>
    <property type="project" value="InterPro"/>
</dbReference>
<dbReference type="GO" id="GO:0000724">
    <property type="term" value="P:double-strand break repair via homologous recombination"/>
    <property type="evidence" value="ECO:0007669"/>
    <property type="project" value="InterPro"/>
</dbReference>
<dbReference type="InterPro" id="IPR030547">
    <property type="entry name" value="XRCC2"/>
</dbReference>
<dbReference type="AlphaFoldDB" id="A0A438KJG6"/>
<organism evidence="1 2">
    <name type="scientific">Vitis vinifera</name>
    <name type="common">Grape</name>
    <dbReference type="NCBI Taxonomy" id="29760"/>
    <lineage>
        <taxon>Eukaryota</taxon>
        <taxon>Viridiplantae</taxon>
        <taxon>Streptophyta</taxon>
        <taxon>Embryophyta</taxon>
        <taxon>Tracheophyta</taxon>
        <taxon>Spermatophyta</taxon>
        <taxon>Magnoliopsida</taxon>
        <taxon>eudicotyledons</taxon>
        <taxon>Gunneridae</taxon>
        <taxon>Pentapetalae</taxon>
        <taxon>rosids</taxon>
        <taxon>Vitales</taxon>
        <taxon>Vitaceae</taxon>
        <taxon>Viteae</taxon>
        <taxon>Vitis</taxon>
    </lineage>
</organism>
<dbReference type="EMBL" id="QGNW01000005">
    <property type="protein sequence ID" value="RVX21343.1"/>
    <property type="molecule type" value="Genomic_DNA"/>
</dbReference>
<sequence length="118" mass="13650">MVIKNVIYFVLLFYFSGLQTLRYRLQRARETHGVTAHFLMIDSIGAFYWVDRASTSLHLESNSRFLISLVCRKRLSLQSISETVVEEIRKLLLVHPMLVLATKATILGDTYSTNEVKR</sequence>
<comment type="caution">
    <text evidence="1">The sequence shown here is derived from an EMBL/GenBank/DDBJ whole genome shotgun (WGS) entry which is preliminary data.</text>
</comment>
<dbReference type="Proteomes" id="UP000288805">
    <property type="component" value="Unassembled WGS sequence"/>
</dbReference>
<evidence type="ECO:0000313" key="1">
    <source>
        <dbReference type="EMBL" id="RVX21343.1"/>
    </source>
</evidence>
<name>A0A438KJG6_VITVI</name>
<reference evidence="1 2" key="1">
    <citation type="journal article" date="2018" name="PLoS Genet.">
        <title>Population sequencing reveals clonal diversity and ancestral inbreeding in the grapevine cultivar Chardonnay.</title>
        <authorList>
            <person name="Roach M.J."/>
            <person name="Johnson D.L."/>
            <person name="Bohlmann J."/>
            <person name="van Vuuren H.J."/>
            <person name="Jones S.J."/>
            <person name="Pretorius I.S."/>
            <person name="Schmidt S.A."/>
            <person name="Borneman A.R."/>
        </authorList>
    </citation>
    <scope>NUCLEOTIDE SEQUENCE [LARGE SCALE GENOMIC DNA]</scope>
    <source>
        <strain evidence="2">cv. Chardonnay</strain>
        <tissue evidence="1">Leaf</tissue>
    </source>
</reference>
<dbReference type="PANTHER" id="PTHR46644">
    <property type="entry name" value="DNA REPAIR PROTEIN XRCC2"/>
    <property type="match status" value="1"/>
</dbReference>
<dbReference type="GO" id="GO:0033063">
    <property type="term" value="C:Rad51B-Rad51C-Rad51D-XRCC2 complex"/>
    <property type="evidence" value="ECO:0007669"/>
    <property type="project" value="InterPro"/>
</dbReference>
<proteinExistence type="predicted"/>
<protein>
    <submittedName>
        <fullName evidence="1">DNA repair protein XRCC2-like</fullName>
    </submittedName>
</protein>
<dbReference type="PANTHER" id="PTHR46644:SF2">
    <property type="entry name" value="DNA REPAIR PROTEIN XRCC2"/>
    <property type="match status" value="1"/>
</dbReference>
<gene>
    <name evidence="1" type="primary">XRCC2_0</name>
    <name evidence="1" type="ORF">CK203_002225</name>
</gene>
<accession>A0A438KJG6</accession>